<dbReference type="GeneID" id="25318156"/>
<protein>
    <submittedName>
        <fullName evidence="1">Uncharacterized protein</fullName>
    </submittedName>
</protein>
<dbReference type="RefSeq" id="XP_013326775.1">
    <property type="nucleotide sequence ID" value="XM_013471321.1"/>
</dbReference>
<evidence type="ECO:0000313" key="2">
    <source>
        <dbReference type="Proteomes" id="UP000053958"/>
    </source>
</evidence>
<keyword evidence="2" id="KW-1185">Reference proteome</keyword>
<evidence type="ECO:0000313" key="1">
    <source>
        <dbReference type="EMBL" id="KKA20163.1"/>
    </source>
</evidence>
<name>A0A0F4YRC5_RASE3</name>
<dbReference type="OrthoDB" id="5408144at2759"/>
<comment type="caution">
    <text evidence="1">The sequence shown here is derived from an EMBL/GenBank/DDBJ whole genome shotgun (WGS) entry which is preliminary data.</text>
</comment>
<proteinExistence type="predicted"/>
<accession>A0A0F4YRC5</accession>
<dbReference type="EMBL" id="LASV01000283">
    <property type="protein sequence ID" value="KKA20163.1"/>
    <property type="molecule type" value="Genomic_DNA"/>
</dbReference>
<dbReference type="AlphaFoldDB" id="A0A0F4YRC5"/>
<reference evidence="1 2" key="1">
    <citation type="submission" date="2015-04" db="EMBL/GenBank/DDBJ databases">
        <authorList>
            <person name="Heijne W.H."/>
            <person name="Fedorova N.D."/>
            <person name="Nierman W.C."/>
            <person name="Vollebregt A.W."/>
            <person name="Zhao Z."/>
            <person name="Wu L."/>
            <person name="Kumar M."/>
            <person name="Stam H."/>
            <person name="van den Berg M.A."/>
            <person name="Pel H.J."/>
        </authorList>
    </citation>
    <scope>NUCLEOTIDE SEQUENCE [LARGE SCALE GENOMIC DNA]</scope>
    <source>
        <strain evidence="1 2">CBS 393.64</strain>
    </source>
</reference>
<sequence length="296" mass="32937">MDVLHEIPWCAIYLETDNAIVGMQRFLASTHCPRFSGDLGAEGSSMRRQLSSSTQNQASCVLASAYLAFPLRARSSSPCCFAAVRSYSRLDLLSFAMTFRDRVRKVFRRSSSAKESSNGKPKVEYYRRGEVPRSKYRGPVDPEHRRQLYAWNFAAATVDRRRSFDLDLSPCTSIPDNGRSTEEEVTETEPEVERRRLSVPGGGAITVSHHEVAPSRSVDAVSQSSTAVASDSYGSSVLTLKESSDWPLTKKDGLKSLKEALWYTSPIRRRTSAPEKQLPFAPEDLSRALNAVQICS</sequence>
<organism evidence="1 2">
    <name type="scientific">Rasamsonia emersonii (strain ATCC 16479 / CBS 393.64 / IMI 116815)</name>
    <dbReference type="NCBI Taxonomy" id="1408163"/>
    <lineage>
        <taxon>Eukaryota</taxon>
        <taxon>Fungi</taxon>
        <taxon>Dikarya</taxon>
        <taxon>Ascomycota</taxon>
        <taxon>Pezizomycotina</taxon>
        <taxon>Eurotiomycetes</taxon>
        <taxon>Eurotiomycetidae</taxon>
        <taxon>Eurotiales</taxon>
        <taxon>Trichocomaceae</taxon>
        <taxon>Rasamsonia</taxon>
    </lineage>
</organism>
<dbReference type="Proteomes" id="UP000053958">
    <property type="component" value="Unassembled WGS sequence"/>
</dbReference>
<gene>
    <name evidence="1" type="ORF">T310_5817</name>
</gene>